<evidence type="ECO:0000313" key="1">
    <source>
        <dbReference type="EMBL" id="CUO97971.1"/>
    </source>
</evidence>
<accession>A0A174JH66</accession>
<evidence type="ECO:0008006" key="3">
    <source>
        <dbReference type="Google" id="ProtNLM"/>
    </source>
</evidence>
<protein>
    <recommendedName>
        <fullName evidence="3">Transposase</fullName>
    </recommendedName>
</protein>
<proteinExistence type="predicted"/>
<reference evidence="1 2" key="1">
    <citation type="submission" date="2015-09" db="EMBL/GenBank/DDBJ databases">
        <authorList>
            <consortium name="Pathogen Informatics"/>
        </authorList>
    </citation>
    <scope>NUCLEOTIDE SEQUENCE [LARGE SCALE GENOMIC DNA]</scope>
    <source>
        <strain evidence="1 2">2789STDY5834898</strain>
    </source>
</reference>
<gene>
    <name evidence="1" type="ORF">ERS852510_00570</name>
</gene>
<dbReference type="Proteomes" id="UP000095766">
    <property type="component" value="Unassembled WGS sequence"/>
</dbReference>
<dbReference type="AlphaFoldDB" id="A0A174JH66"/>
<organism evidence="1 2">
    <name type="scientific">Bacteroides uniformis</name>
    <dbReference type="NCBI Taxonomy" id="820"/>
    <lineage>
        <taxon>Bacteria</taxon>
        <taxon>Pseudomonadati</taxon>
        <taxon>Bacteroidota</taxon>
        <taxon>Bacteroidia</taxon>
        <taxon>Bacteroidales</taxon>
        <taxon>Bacteroidaceae</taxon>
        <taxon>Bacteroides</taxon>
    </lineage>
</organism>
<sequence length="48" mass="5528">MSKSIEHKKKSVFLRILEDKRAIRKCVQEGGDVKKLAKERGIKFSTPL</sequence>
<dbReference type="EMBL" id="CZAO01000002">
    <property type="protein sequence ID" value="CUO97971.1"/>
    <property type="molecule type" value="Genomic_DNA"/>
</dbReference>
<evidence type="ECO:0000313" key="2">
    <source>
        <dbReference type="Proteomes" id="UP000095766"/>
    </source>
</evidence>
<name>A0A174JH66_BACUN</name>